<sequence length="156" mass="15944">MDGTAEEFRRRATDRYGIDPDVETFPEGTETAADAAAAVGCDVAQIASSLVFDADGDLVVVVTSGANRVSEPRLADHVGADGVSMAAPGRVRDVVGWAVGGVPPICHDADLPVYLDSSLLDHDTVWAAAGAPTAVFPIAPAELAELADADAIAVSE</sequence>
<dbReference type="PANTHER" id="PTHR30411">
    <property type="entry name" value="CYTOPLASMIC PROTEIN"/>
    <property type="match status" value="1"/>
</dbReference>
<dbReference type="InterPro" id="IPR007214">
    <property type="entry name" value="YbaK/aa-tRNA-synth-assoc-dom"/>
</dbReference>
<proteinExistence type="predicted"/>
<dbReference type="PANTHER" id="PTHR30411:SF1">
    <property type="entry name" value="CYTOPLASMIC PROTEIN"/>
    <property type="match status" value="1"/>
</dbReference>
<gene>
    <name evidence="2" type="ORF">H5V44_03140</name>
</gene>
<evidence type="ECO:0000313" key="3">
    <source>
        <dbReference type="Proteomes" id="UP000546257"/>
    </source>
</evidence>
<reference evidence="2 3" key="1">
    <citation type="submission" date="2020-08" db="EMBL/GenBank/DDBJ databases">
        <authorList>
            <person name="Seo M.-J."/>
        </authorList>
    </citation>
    <scope>NUCLEOTIDE SEQUENCE [LARGE SCALE GENOMIC DNA]</scope>
    <source>
        <strain evidence="2 3">MBLA0160</strain>
    </source>
</reference>
<dbReference type="GO" id="GO:0002161">
    <property type="term" value="F:aminoacyl-tRNA deacylase activity"/>
    <property type="evidence" value="ECO:0007669"/>
    <property type="project" value="InterPro"/>
</dbReference>
<evidence type="ECO:0000259" key="1">
    <source>
        <dbReference type="Pfam" id="PF04073"/>
    </source>
</evidence>
<comment type="caution">
    <text evidence="2">The sequence shown here is derived from an EMBL/GenBank/DDBJ whole genome shotgun (WGS) entry which is preliminary data.</text>
</comment>
<dbReference type="RefSeq" id="WP_185191662.1">
    <property type="nucleotide sequence ID" value="NZ_JACKXD010000001.1"/>
</dbReference>
<name>A0A7J9SEF7_9EURY</name>
<dbReference type="InterPro" id="IPR036754">
    <property type="entry name" value="YbaK/aa-tRNA-synt-asso_dom_sf"/>
</dbReference>
<dbReference type="CDD" id="cd04333">
    <property type="entry name" value="ProX_deacylase"/>
    <property type="match status" value="1"/>
</dbReference>
<dbReference type="SUPFAM" id="SSF55826">
    <property type="entry name" value="YbaK/ProRS associated domain"/>
    <property type="match status" value="1"/>
</dbReference>
<evidence type="ECO:0000313" key="2">
    <source>
        <dbReference type="EMBL" id="MBB6645300.1"/>
    </source>
</evidence>
<feature type="domain" description="YbaK/aminoacyl-tRNA synthetase-associated" evidence="1">
    <location>
        <begin position="27"/>
        <end position="145"/>
    </location>
</feature>
<dbReference type="AlphaFoldDB" id="A0A7J9SEF7"/>
<dbReference type="EMBL" id="JACKXD010000001">
    <property type="protein sequence ID" value="MBB6645300.1"/>
    <property type="molecule type" value="Genomic_DNA"/>
</dbReference>
<organism evidence="2 3">
    <name type="scientific">Halobellus ruber</name>
    <dbReference type="NCBI Taxonomy" id="2761102"/>
    <lineage>
        <taxon>Archaea</taxon>
        <taxon>Methanobacteriati</taxon>
        <taxon>Methanobacteriota</taxon>
        <taxon>Stenosarchaea group</taxon>
        <taxon>Halobacteria</taxon>
        <taxon>Halobacteriales</taxon>
        <taxon>Haloferacaceae</taxon>
        <taxon>Halobellus</taxon>
    </lineage>
</organism>
<protein>
    <submittedName>
        <fullName evidence="2">YbaK/EbsC family protein</fullName>
    </submittedName>
</protein>
<dbReference type="Gene3D" id="3.90.960.10">
    <property type="entry name" value="YbaK/aminoacyl-tRNA synthetase-associated domain"/>
    <property type="match status" value="1"/>
</dbReference>
<accession>A0A7J9SEF7</accession>
<keyword evidence="3" id="KW-1185">Reference proteome</keyword>
<dbReference type="Proteomes" id="UP000546257">
    <property type="component" value="Unassembled WGS sequence"/>
</dbReference>
<dbReference type="Pfam" id="PF04073">
    <property type="entry name" value="tRNA_edit"/>
    <property type="match status" value="1"/>
</dbReference>